<keyword evidence="3" id="KW-1185">Reference proteome</keyword>
<dbReference type="EMBL" id="AMCV02000010">
    <property type="protein sequence ID" value="TDZ22395.1"/>
    <property type="molecule type" value="Genomic_DNA"/>
</dbReference>
<feature type="transmembrane region" description="Helical" evidence="1">
    <location>
        <begin position="47"/>
        <end position="68"/>
    </location>
</feature>
<organism evidence="2 3">
    <name type="scientific">Colletotrichum orbiculare (strain 104-T / ATCC 96160 / CBS 514.97 / LARS 414 / MAFF 240422)</name>
    <name type="common">Cucumber anthracnose fungus</name>
    <name type="synonym">Colletotrichum lagenarium</name>
    <dbReference type="NCBI Taxonomy" id="1213857"/>
    <lineage>
        <taxon>Eukaryota</taxon>
        <taxon>Fungi</taxon>
        <taxon>Dikarya</taxon>
        <taxon>Ascomycota</taxon>
        <taxon>Pezizomycotina</taxon>
        <taxon>Sordariomycetes</taxon>
        <taxon>Hypocreomycetidae</taxon>
        <taxon>Glomerellales</taxon>
        <taxon>Glomerellaceae</taxon>
        <taxon>Colletotrichum</taxon>
        <taxon>Colletotrichum orbiculare species complex</taxon>
    </lineage>
</organism>
<reference evidence="3" key="2">
    <citation type="journal article" date="2019" name="Mol. Plant Microbe Interact.">
        <title>Genome sequence resources for four phytopathogenic fungi from the Colletotrichum orbiculare species complex.</title>
        <authorList>
            <person name="Gan P."/>
            <person name="Tsushima A."/>
            <person name="Narusaka M."/>
            <person name="Narusaka Y."/>
            <person name="Takano Y."/>
            <person name="Kubo Y."/>
            <person name="Shirasu K."/>
        </authorList>
    </citation>
    <scope>GENOME REANNOTATION</scope>
    <source>
        <strain evidence="3">104-T / ATCC 96160 / CBS 514.97 / LARS 414 / MAFF 240422</strain>
    </source>
</reference>
<reference evidence="3" key="1">
    <citation type="journal article" date="2013" name="New Phytol.">
        <title>Comparative genomic and transcriptomic analyses reveal the hemibiotrophic stage shift of Colletotrichum fungi.</title>
        <authorList>
            <person name="Gan P."/>
            <person name="Ikeda K."/>
            <person name="Irieda H."/>
            <person name="Narusaka M."/>
            <person name="O'Connell R.J."/>
            <person name="Narusaka Y."/>
            <person name="Takano Y."/>
            <person name="Kubo Y."/>
            <person name="Shirasu K."/>
        </authorList>
    </citation>
    <scope>NUCLEOTIDE SEQUENCE [LARGE SCALE GENOMIC DNA]</scope>
    <source>
        <strain evidence="3">104-T / ATCC 96160 / CBS 514.97 / LARS 414 / MAFF 240422</strain>
    </source>
</reference>
<gene>
    <name evidence="2" type="ORF">Cob_v004545</name>
</gene>
<evidence type="ECO:0000256" key="1">
    <source>
        <dbReference type="SAM" id="Phobius"/>
    </source>
</evidence>
<sequence length="107" mass="12095">MHFLGKSLGMRHKTSIFQLLPDRMVVYLPGIRPQRPKGPPSLEPLRWGAGSIMAYSGTSITGCALFFFRRRRQLPGWRFTGTFLSIIPPIRYESLGVCGSIFWDAPP</sequence>
<dbReference type="AlphaFoldDB" id="A0A484FXG2"/>
<accession>A0A484FXG2</accession>
<keyword evidence="1" id="KW-0812">Transmembrane</keyword>
<protein>
    <submittedName>
        <fullName evidence="2">Uncharacterized protein</fullName>
    </submittedName>
</protein>
<evidence type="ECO:0000313" key="3">
    <source>
        <dbReference type="Proteomes" id="UP000014480"/>
    </source>
</evidence>
<dbReference type="Proteomes" id="UP000014480">
    <property type="component" value="Unassembled WGS sequence"/>
</dbReference>
<keyword evidence="1" id="KW-0472">Membrane</keyword>
<evidence type="ECO:0000313" key="2">
    <source>
        <dbReference type="EMBL" id="TDZ22395.1"/>
    </source>
</evidence>
<comment type="caution">
    <text evidence="2">The sequence shown here is derived from an EMBL/GenBank/DDBJ whole genome shotgun (WGS) entry which is preliminary data.</text>
</comment>
<proteinExistence type="predicted"/>
<keyword evidence="1" id="KW-1133">Transmembrane helix</keyword>
<name>A0A484FXG2_COLOR</name>